<proteinExistence type="predicted"/>
<dbReference type="Proteomes" id="UP000015241">
    <property type="component" value="Unassembled WGS sequence"/>
</dbReference>
<gene>
    <name evidence="1" type="ORF">FOMPIDRAFT_1044812</name>
</gene>
<dbReference type="AlphaFoldDB" id="S8EMT5"/>
<keyword evidence="2" id="KW-1185">Reference proteome</keyword>
<dbReference type="HOGENOM" id="CLU_1496234_0_0_1"/>
<evidence type="ECO:0000313" key="2">
    <source>
        <dbReference type="Proteomes" id="UP000015241"/>
    </source>
</evidence>
<evidence type="ECO:0000313" key="1">
    <source>
        <dbReference type="EMBL" id="EPT05478.1"/>
    </source>
</evidence>
<accession>S8EMT5</accession>
<dbReference type="InParanoid" id="S8EMT5"/>
<sequence>MNSYIATTVVGDANGQLINDMDRLTNKQGQLIIDERKAIRQIMVRHNGSPVSDSVIFGLNVWYKLKDSSELLEIRHGYQAAPISPVSLGDAEVLVGIFGRAGYQTSSTEHKVIGSIGFTIYNTETATVRTEGPFGVGAHENSGQWEPFYVSDVMALGAYALDTEAPLLTGLIFYKPILSA</sequence>
<dbReference type="OrthoDB" id="3353688at2759"/>
<dbReference type="InterPro" id="IPR036404">
    <property type="entry name" value="Jacalin-like_lectin_dom_sf"/>
</dbReference>
<evidence type="ECO:0008006" key="3">
    <source>
        <dbReference type="Google" id="ProtNLM"/>
    </source>
</evidence>
<organism evidence="1 2">
    <name type="scientific">Fomitopsis schrenkii</name>
    <name type="common">Brown rot fungus</name>
    <dbReference type="NCBI Taxonomy" id="2126942"/>
    <lineage>
        <taxon>Eukaryota</taxon>
        <taxon>Fungi</taxon>
        <taxon>Dikarya</taxon>
        <taxon>Basidiomycota</taxon>
        <taxon>Agaricomycotina</taxon>
        <taxon>Agaricomycetes</taxon>
        <taxon>Polyporales</taxon>
        <taxon>Fomitopsis</taxon>
    </lineage>
</organism>
<dbReference type="eggNOG" id="ENOG502R19I">
    <property type="taxonomic scope" value="Eukaryota"/>
</dbReference>
<name>S8EMT5_FOMSC</name>
<dbReference type="SUPFAM" id="SSF51101">
    <property type="entry name" value="Mannose-binding lectins"/>
    <property type="match status" value="1"/>
</dbReference>
<reference evidence="1 2" key="1">
    <citation type="journal article" date="2012" name="Science">
        <title>The Paleozoic origin of enzymatic lignin decomposition reconstructed from 31 fungal genomes.</title>
        <authorList>
            <person name="Floudas D."/>
            <person name="Binder M."/>
            <person name="Riley R."/>
            <person name="Barry K."/>
            <person name="Blanchette R.A."/>
            <person name="Henrissat B."/>
            <person name="Martinez A.T."/>
            <person name="Otillar R."/>
            <person name="Spatafora J.W."/>
            <person name="Yadav J.S."/>
            <person name="Aerts A."/>
            <person name="Benoit I."/>
            <person name="Boyd A."/>
            <person name="Carlson A."/>
            <person name="Copeland A."/>
            <person name="Coutinho P.M."/>
            <person name="de Vries R.P."/>
            <person name="Ferreira P."/>
            <person name="Findley K."/>
            <person name="Foster B."/>
            <person name="Gaskell J."/>
            <person name="Glotzer D."/>
            <person name="Gorecki P."/>
            <person name="Heitman J."/>
            <person name="Hesse C."/>
            <person name="Hori C."/>
            <person name="Igarashi K."/>
            <person name="Jurgens J.A."/>
            <person name="Kallen N."/>
            <person name="Kersten P."/>
            <person name="Kohler A."/>
            <person name="Kuees U."/>
            <person name="Kumar T.K.A."/>
            <person name="Kuo A."/>
            <person name="LaButti K."/>
            <person name="Larrondo L.F."/>
            <person name="Lindquist E."/>
            <person name="Ling A."/>
            <person name="Lombard V."/>
            <person name="Lucas S."/>
            <person name="Lundell T."/>
            <person name="Martin R."/>
            <person name="McLaughlin D.J."/>
            <person name="Morgenstern I."/>
            <person name="Morin E."/>
            <person name="Murat C."/>
            <person name="Nagy L.G."/>
            <person name="Nolan M."/>
            <person name="Ohm R.A."/>
            <person name="Patyshakuliyeva A."/>
            <person name="Rokas A."/>
            <person name="Ruiz-Duenas F.J."/>
            <person name="Sabat G."/>
            <person name="Salamov A."/>
            <person name="Samejima M."/>
            <person name="Schmutz J."/>
            <person name="Slot J.C."/>
            <person name="St John F."/>
            <person name="Stenlid J."/>
            <person name="Sun H."/>
            <person name="Sun S."/>
            <person name="Syed K."/>
            <person name="Tsang A."/>
            <person name="Wiebenga A."/>
            <person name="Young D."/>
            <person name="Pisabarro A."/>
            <person name="Eastwood D.C."/>
            <person name="Martin F."/>
            <person name="Cullen D."/>
            <person name="Grigoriev I.V."/>
            <person name="Hibbett D.S."/>
        </authorList>
    </citation>
    <scope>NUCLEOTIDE SEQUENCE</scope>
    <source>
        <strain evidence="2">FP-58527</strain>
    </source>
</reference>
<dbReference type="EMBL" id="KE504123">
    <property type="protein sequence ID" value="EPT05478.1"/>
    <property type="molecule type" value="Genomic_DNA"/>
</dbReference>
<dbReference type="Gene3D" id="2.100.10.30">
    <property type="entry name" value="Jacalin-like lectin domain"/>
    <property type="match status" value="1"/>
</dbReference>
<protein>
    <recommendedName>
        <fullName evidence="3">Jacalin-type lectin domain-containing protein</fullName>
    </recommendedName>
</protein>